<dbReference type="AlphaFoldDB" id="A0A510Y9N3"/>
<accession>A0A510Y9N3</accession>
<dbReference type="STRING" id="1371.GCA_900166605_01095"/>
<dbReference type="EMBL" id="BJUN01000027">
    <property type="protein sequence ID" value="GEK60075.1"/>
    <property type="molecule type" value="Genomic_DNA"/>
</dbReference>
<sequence>MNGLSELNKTPKGIAVGLVQLVLPTITSIEDLQQQTQKVCTIPDEKNLSLSLILLFFSNIYFTDAPWIRSKN</sequence>
<evidence type="ECO:0000313" key="1">
    <source>
        <dbReference type="EMBL" id="GEK60075.1"/>
    </source>
</evidence>
<dbReference type="Proteomes" id="UP000321051">
    <property type="component" value="Unassembled WGS sequence"/>
</dbReference>
<evidence type="ECO:0000313" key="2">
    <source>
        <dbReference type="Proteomes" id="UP000321051"/>
    </source>
</evidence>
<comment type="caution">
    <text evidence="1">The sequence shown here is derived from an EMBL/GenBank/DDBJ whole genome shotgun (WGS) entry which is preliminary data.</text>
</comment>
<reference evidence="1 2" key="1">
    <citation type="submission" date="2019-07" db="EMBL/GenBank/DDBJ databases">
        <title>Whole genome shotgun sequence of Marinococcus halophilus NBRC 102359.</title>
        <authorList>
            <person name="Hosoyama A."/>
            <person name="Uohara A."/>
            <person name="Ohji S."/>
            <person name="Ichikawa N."/>
        </authorList>
    </citation>
    <scope>NUCLEOTIDE SEQUENCE [LARGE SCALE GENOMIC DNA]</scope>
    <source>
        <strain evidence="1 2">NBRC 102359</strain>
    </source>
</reference>
<gene>
    <name evidence="1" type="ORF">MHA01_29800</name>
</gene>
<keyword evidence="2" id="KW-1185">Reference proteome</keyword>
<protein>
    <submittedName>
        <fullName evidence="1">Uncharacterized protein</fullName>
    </submittedName>
</protein>
<proteinExistence type="predicted"/>
<name>A0A510Y9N3_MARHA</name>
<organism evidence="1 2">
    <name type="scientific">Marinococcus halophilus</name>
    <dbReference type="NCBI Taxonomy" id="1371"/>
    <lineage>
        <taxon>Bacteria</taxon>
        <taxon>Bacillati</taxon>
        <taxon>Bacillota</taxon>
        <taxon>Bacilli</taxon>
        <taxon>Bacillales</taxon>
        <taxon>Bacillaceae</taxon>
        <taxon>Marinococcus</taxon>
    </lineage>
</organism>